<reference evidence="5" key="1">
    <citation type="journal article" date="2018" name="Gigascience">
        <title>Genome assembly of the Pink Ipe (Handroanthus impetiginosus, Bignoniaceae), a highly valued, ecologically keystone Neotropical timber forest tree.</title>
        <authorList>
            <person name="Silva-Junior O.B."/>
            <person name="Grattapaglia D."/>
            <person name="Novaes E."/>
            <person name="Collevatti R.G."/>
        </authorList>
    </citation>
    <scope>NUCLEOTIDE SEQUENCE [LARGE SCALE GENOMIC DNA]</scope>
    <source>
        <strain evidence="5">cv. UFG-1</strain>
    </source>
</reference>
<evidence type="ECO:0000256" key="1">
    <source>
        <dbReference type="ARBA" id="ARBA00005474"/>
    </source>
</evidence>
<protein>
    <recommendedName>
        <fullName evidence="3">LOB domain-containing protein</fullName>
    </recommendedName>
</protein>
<feature type="domain" description="LOB" evidence="3">
    <location>
        <begin position="9"/>
        <end position="110"/>
    </location>
</feature>
<name>A0A2G9H3A0_9LAMI</name>
<dbReference type="PROSITE" id="PS50891">
    <property type="entry name" value="LOB"/>
    <property type="match status" value="1"/>
</dbReference>
<feature type="coiled-coil region" evidence="2">
    <location>
        <begin position="89"/>
        <end position="116"/>
    </location>
</feature>
<dbReference type="Pfam" id="PF03195">
    <property type="entry name" value="LOB"/>
    <property type="match status" value="1"/>
</dbReference>
<dbReference type="EMBL" id="NKXS01002814">
    <property type="protein sequence ID" value="PIN12014.1"/>
    <property type="molecule type" value="Genomic_DNA"/>
</dbReference>
<keyword evidence="2" id="KW-0175">Coiled coil</keyword>
<dbReference type="InterPro" id="IPR004883">
    <property type="entry name" value="LOB"/>
</dbReference>
<evidence type="ECO:0000256" key="2">
    <source>
        <dbReference type="SAM" id="Coils"/>
    </source>
</evidence>
<accession>A0A2G9H3A0</accession>
<dbReference type="Proteomes" id="UP000231279">
    <property type="component" value="Unassembled WGS sequence"/>
</dbReference>
<dbReference type="STRING" id="429701.A0A2G9H3A0"/>
<proteinExistence type="inferred from homology"/>
<dbReference type="OrthoDB" id="1893065at2759"/>
<comment type="similarity">
    <text evidence="1">Belongs to the LOB domain-containing protein family.</text>
</comment>
<evidence type="ECO:0000259" key="3">
    <source>
        <dbReference type="PROSITE" id="PS50891"/>
    </source>
</evidence>
<evidence type="ECO:0000313" key="5">
    <source>
        <dbReference type="Proteomes" id="UP000231279"/>
    </source>
</evidence>
<dbReference type="PANTHER" id="PTHR31301">
    <property type="entry name" value="LOB DOMAIN-CONTAINING PROTEIN 4-RELATED"/>
    <property type="match status" value="1"/>
</dbReference>
<dbReference type="PANTHER" id="PTHR31301:SF132">
    <property type="entry name" value="LOB DOMAIN-CONTAINING PROTEIN 27-LIKE"/>
    <property type="match status" value="1"/>
</dbReference>
<sequence>MTLNSGTGQACAACKYQRRRCTSECLLAPFFPADQPKMFQNVHRLFGVKNIQNLLKDLGPNEKAMAMKSIKFHANQREKYPVYGCLVDIQQLNYQIQMVEEELQAVLQQLAYYKQQQQHQQQETSSPINDYFSKLQLGVAHPGDVPLVHEENPLSLVASQPQVSCSNSDNVDYDINYLDFKDNNVVNSSCQQSNDNNPNTMPHTMPIQQGTIQVDYNEMHPFFDRFDDTQSNVGSKEAYESRFSLFFQHDNIRFCSCISQVFL</sequence>
<gene>
    <name evidence="4" type="ORF">CDL12_15375</name>
</gene>
<evidence type="ECO:0000313" key="4">
    <source>
        <dbReference type="EMBL" id="PIN12014.1"/>
    </source>
</evidence>
<organism evidence="4 5">
    <name type="scientific">Handroanthus impetiginosus</name>
    <dbReference type="NCBI Taxonomy" id="429701"/>
    <lineage>
        <taxon>Eukaryota</taxon>
        <taxon>Viridiplantae</taxon>
        <taxon>Streptophyta</taxon>
        <taxon>Embryophyta</taxon>
        <taxon>Tracheophyta</taxon>
        <taxon>Spermatophyta</taxon>
        <taxon>Magnoliopsida</taxon>
        <taxon>eudicotyledons</taxon>
        <taxon>Gunneridae</taxon>
        <taxon>Pentapetalae</taxon>
        <taxon>asterids</taxon>
        <taxon>lamiids</taxon>
        <taxon>Lamiales</taxon>
        <taxon>Bignoniaceae</taxon>
        <taxon>Crescentiina</taxon>
        <taxon>Tabebuia alliance</taxon>
        <taxon>Handroanthus</taxon>
    </lineage>
</organism>
<keyword evidence="5" id="KW-1185">Reference proteome</keyword>
<comment type="caution">
    <text evidence="4">The sequence shown here is derived from an EMBL/GenBank/DDBJ whole genome shotgun (WGS) entry which is preliminary data.</text>
</comment>
<dbReference type="AlphaFoldDB" id="A0A2G9H3A0"/>